<gene>
    <name evidence="1" type="ORF">SKAU_G00004340</name>
</gene>
<dbReference type="Proteomes" id="UP001152622">
    <property type="component" value="Chromosome 1"/>
</dbReference>
<comment type="caution">
    <text evidence="1">The sequence shown here is derived from an EMBL/GenBank/DDBJ whole genome shotgun (WGS) entry which is preliminary data.</text>
</comment>
<keyword evidence="2" id="KW-1185">Reference proteome</keyword>
<dbReference type="EMBL" id="JAINUF010000001">
    <property type="protein sequence ID" value="KAJ8379656.1"/>
    <property type="molecule type" value="Genomic_DNA"/>
</dbReference>
<evidence type="ECO:0000313" key="1">
    <source>
        <dbReference type="EMBL" id="KAJ8379656.1"/>
    </source>
</evidence>
<sequence length="85" mass="9513">MADSLTLKNLPALPPELLYCRTAQMICADHMHIAAGREVPIKPQELDWRFLKFISSPAICRRYCGALPGLEEEDDDQSGARRGLT</sequence>
<dbReference type="AlphaFoldDB" id="A0A9Q1G9Z7"/>
<organism evidence="1 2">
    <name type="scientific">Synaphobranchus kaupii</name>
    <name type="common">Kaup's arrowtooth eel</name>
    <dbReference type="NCBI Taxonomy" id="118154"/>
    <lineage>
        <taxon>Eukaryota</taxon>
        <taxon>Metazoa</taxon>
        <taxon>Chordata</taxon>
        <taxon>Craniata</taxon>
        <taxon>Vertebrata</taxon>
        <taxon>Euteleostomi</taxon>
        <taxon>Actinopterygii</taxon>
        <taxon>Neopterygii</taxon>
        <taxon>Teleostei</taxon>
        <taxon>Anguilliformes</taxon>
        <taxon>Synaphobranchidae</taxon>
        <taxon>Synaphobranchus</taxon>
    </lineage>
</organism>
<proteinExistence type="predicted"/>
<protein>
    <submittedName>
        <fullName evidence="1">Uncharacterized protein</fullName>
    </submittedName>
</protein>
<evidence type="ECO:0000313" key="2">
    <source>
        <dbReference type="Proteomes" id="UP001152622"/>
    </source>
</evidence>
<accession>A0A9Q1G9Z7</accession>
<reference evidence="1" key="1">
    <citation type="journal article" date="2023" name="Science">
        <title>Genome structures resolve the early diversification of teleost fishes.</title>
        <authorList>
            <person name="Parey E."/>
            <person name="Louis A."/>
            <person name="Montfort J."/>
            <person name="Bouchez O."/>
            <person name="Roques C."/>
            <person name="Iampietro C."/>
            <person name="Lluch J."/>
            <person name="Castinel A."/>
            <person name="Donnadieu C."/>
            <person name="Desvignes T."/>
            <person name="Floi Bucao C."/>
            <person name="Jouanno E."/>
            <person name="Wen M."/>
            <person name="Mejri S."/>
            <person name="Dirks R."/>
            <person name="Jansen H."/>
            <person name="Henkel C."/>
            <person name="Chen W.J."/>
            <person name="Zahm M."/>
            <person name="Cabau C."/>
            <person name="Klopp C."/>
            <person name="Thompson A.W."/>
            <person name="Robinson-Rechavi M."/>
            <person name="Braasch I."/>
            <person name="Lecointre G."/>
            <person name="Bobe J."/>
            <person name="Postlethwait J.H."/>
            <person name="Berthelot C."/>
            <person name="Roest Crollius H."/>
            <person name="Guiguen Y."/>
        </authorList>
    </citation>
    <scope>NUCLEOTIDE SEQUENCE</scope>
    <source>
        <strain evidence="1">WJC10195</strain>
    </source>
</reference>
<name>A0A9Q1G9Z7_SYNKA</name>